<dbReference type="AlphaFoldDB" id="A0A645GG60"/>
<protein>
    <submittedName>
        <fullName evidence="1">Uncharacterized protein</fullName>
    </submittedName>
</protein>
<comment type="caution">
    <text evidence="1">The sequence shown here is derived from an EMBL/GenBank/DDBJ whole genome shotgun (WGS) entry which is preliminary data.</text>
</comment>
<reference evidence="1" key="1">
    <citation type="submission" date="2019-08" db="EMBL/GenBank/DDBJ databases">
        <authorList>
            <person name="Kucharzyk K."/>
            <person name="Murdoch R.W."/>
            <person name="Higgins S."/>
            <person name="Loffler F."/>
        </authorList>
    </citation>
    <scope>NUCLEOTIDE SEQUENCE</scope>
</reference>
<proteinExistence type="predicted"/>
<accession>A0A645GG60</accession>
<dbReference type="EMBL" id="VSSQ01075248">
    <property type="protein sequence ID" value="MPN25898.1"/>
    <property type="molecule type" value="Genomic_DNA"/>
</dbReference>
<sequence length="134" mass="14969">MLRHAKTLPRLVADELKVEKIDQQTWRVSLKLSNAGYLPTHLSQEAMNMKTIKETIVEISAKTVDGQPAKRKIGHLAGRAGRSWKFEGGNFRGGKDQAFSKEIQWLIQGQEGEKLQIHVTSHKAGVFSIPIILA</sequence>
<name>A0A645GG60_9ZZZZ</name>
<evidence type="ECO:0000313" key="1">
    <source>
        <dbReference type="EMBL" id="MPN25898.1"/>
    </source>
</evidence>
<organism evidence="1">
    <name type="scientific">bioreactor metagenome</name>
    <dbReference type="NCBI Taxonomy" id="1076179"/>
    <lineage>
        <taxon>unclassified sequences</taxon>
        <taxon>metagenomes</taxon>
        <taxon>ecological metagenomes</taxon>
    </lineage>
</organism>
<gene>
    <name evidence="1" type="ORF">SDC9_173319</name>
</gene>